<sequence>MDNFLKPLYNVKIRKNVCIKYLRFLYYLKKIKFRKEWNRYYSCVFQMSDGYMSINELVYKKLGTSINIKKINNNNNDNNNNNNNSNNNNNDNNSEILFNCFINFLLRKSLKIASFDFDGTLINKHFSNNHKNNIIFDKERIPILNSLKKKKYEIVVFSNQTCVSSCVQNYEHLCSHNNNNIISNNNNINYYYKIMCNNMEDIIVNKTKNNTYDKINQRKTCFNIALYYCFLKLLNKKLQNSYNNTYLINKYNIIHMIPSKFLLITKKRRNDLFYKKLKNRIVKLKNKNMYKLFCLYYNKNNKKYIHYNNYLKKYNILKYLQFEKKIFFYSYKKKQKSYILNYINYFFSFGKYGIEDIDIFTKPSEGQFCLYICLEFIKYLIILNFYFNKYLELLKKKKRLIMDNESLYILLTLNKDIFSLDKVSELIHMVLYKKYNKNKQDTCSDNINEHPFNVNKLCLQIFDIYINSLLQKKKMNLRLMNSLKLQESKHLLFFINFFLNDQEQNSWNNNFSNSEMEKLIYEQKKKKIRKIKNEQDGDEEEEKEEDIFLKLLNNSDHFVTYIIINLMYKNKIIKNVAKKISQVFINNQESFYVGDNIGRPFDKSDIDKKVIYTNI</sequence>
<dbReference type="EMBL" id="KI927509">
    <property type="protein sequence ID" value="ETW61973.1"/>
    <property type="molecule type" value="Genomic_DNA"/>
</dbReference>
<dbReference type="GO" id="GO:0046403">
    <property type="term" value="F:polynucleotide 3'-phosphatase activity"/>
    <property type="evidence" value="ECO:0007669"/>
    <property type="project" value="TreeGrafter"/>
</dbReference>
<dbReference type="PANTHER" id="PTHR12083">
    <property type="entry name" value="BIFUNCTIONAL POLYNUCLEOTIDE PHOSPHATASE/KINASE"/>
    <property type="match status" value="1"/>
</dbReference>
<dbReference type="OMA" id="YCLFICL"/>
<accession>A0A024X9W4</accession>
<name>A0A024X9W4_PLAFC</name>
<protein>
    <recommendedName>
        <fullName evidence="3">Phosphatase</fullName>
    </recommendedName>
</protein>
<dbReference type="GO" id="GO:0003690">
    <property type="term" value="F:double-stranded DNA binding"/>
    <property type="evidence" value="ECO:0007669"/>
    <property type="project" value="TreeGrafter"/>
</dbReference>
<dbReference type="InterPro" id="IPR036412">
    <property type="entry name" value="HAD-like_sf"/>
</dbReference>
<dbReference type="InterPro" id="IPR023214">
    <property type="entry name" value="HAD_sf"/>
</dbReference>
<evidence type="ECO:0000313" key="1">
    <source>
        <dbReference type="EMBL" id="ETW61973.1"/>
    </source>
</evidence>
<dbReference type="PANTHER" id="PTHR12083:SF9">
    <property type="entry name" value="BIFUNCTIONAL POLYNUCLEOTIDE PHOSPHATASE_KINASE"/>
    <property type="match status" value="1"/>
</dbReference>
<evidence type="ECO:0008006" key="3">
    <source>
        <dbReference type="Google" id="ProtNLM"/>
    </source>
</evidence>
<reference evidence="1 2" key="2">
    <citation type="submission" date="2013-02" db="EMBL/GenBank/DDBJ databases">
        <title>The Genome Sequence of Plasmodium falciparum CAMP/Malaysia.</title>
        <authorList>
            <consortium name="The Broad Institute Genome Sequencing Platform"/>
            <consortium name="The Broad Institute Genome Sequencing Center for Infectious Disease"/>
            <person name="Neafsey D."/>
            <person name="Cheeseman I."/>
            <person name="Volkman S."/>
            <person name="Adams J."/>
            <person name="Walker B."/>
            <person name="Young S.K."/>
            <person name="Zeng Q."/>
            <person name="Gargeya S."/>
            <person name="Fitzgerald M."/>
            <person name="Haas B."/>
            <person name="Abouelleil A."/>
            <person name="Alvarado L."/>
            <person name="Arachchi H.M."/>
            <person name="Berlin A.M."/>
            <person name="Chapman S.B."/>
            <person name="Dewar J."/>
            <person name="Goldberg J."/>
            <person name="Griggs A."/>
            <person name="Gujja S."/>
            <person name="Hansen M."/>
            <person name="Howarth C."/>
            <person name="Imamovic A."/>
            <person name="Larimer J."/>
            <person name="McCowan C."/>
            <person name="Murphy C."/>
            <person name="Neiman D."/>
            <person name="Pearson M."/>
            <person name="Priest M."/>
            <person name="Roberts A."/>
            <person name="Saif S."/>
            <person name="Shea T."/>
            <person name="Sisk P."/>
            <person name="Sykes S."/>
            <person name="Wortman J."/>
            <person name="Nusbaum C."/>
            <person name="Birren B."/>
        </authorList>
    </citation>
    <scope>NUCLEOTIDE SEQUENCE [LARGE SCALE GENOMIC DNA]</scope>
    <source>
        <strain evidence="1 2">CAMP/Malaysia</strain>
    </source>
</reference>
<proteinExistence type="predicted"/>
<dbReference type="GO" id="GO:0006281">
    <property type="term" value="P:DNA repair"/>
    <property type="evidence" value="ECO:0007669"/>
    <property type="project" value="TreeGrafter"/>
</dbReference>
<gene>
    <name evidence="1" type="ORF">PFMC_02075</name>
</gene>
<dbReference type="SUPFAM" id="SSF56784">
    <property type="entry name" value="HAD-like"/>
    <property type="match status" value="1"/>
</dbReference>
<dbReference type="GO" id="GO:0046404">
    <property type="term" value="F:ATP-dependent polydeoxyribonucleotide 5'-hydroxyl-kinase activity"/>
    <property type="evidence" value="ECO:0007669"/>
    <property type="project" value="TreeGrafter"/>
</dbReference>
<dbReference type="AlphaFoldDB" id="A0A024X9W4"/>
<evidence type="ECO:0000313" key="2">
    <source>
        <dbReference type="Proteomes" id="UP000030694"/>
    </source>
</evidence>
<dbReference type="Proteomes" id="UP000030694">
    <property type="component" value="Unassembled WGS sequence"/>
</dbReference>
<reference evidence="1 2" key="1">
    <citation type="submission" date="2013-02" db="EMBL/GenBank/DDBJ databases">
        <title>The Genome Annotation of Plasmodium falciparum CAMP/Malaysia.</title>
        <authorList>
            <consortium name="The Broad Institute Genome Sequencing Platform"/>
            <consortium name="The Broad Institute Genome Sequencing Center for Infectious Disease"/>
            <person name="Neafsey D."/>
            <person name="Hoffman S."/>
            <person name="Volkman S."/>
            <person name="Rosenthal P."/>
            <person name="Walker B."/>
            <person name="Young S.K."/>
            <person name="Zeng Q."/>
            <person name="Gargeya S."/>
            <person name="Fitzgerald M."/>
            <person name="Haas B."/>
            <person name="Abouelleil A."/>
            <person name="Allen A.W."/>
            <person name="Alvarado L."/>
            <person name="Arachchi H.M."/>
            <person name="Berlin A.M."/>
            <person name="Chapman S.B."/>
            <person name="Gainer-Dewar J."/>
            <person name="Goldberg J."/>
            <person name="Griggs A."/>
            <person name="Gujja S."/>
            <person name="Hansen M."/>
            <person name="Howarth C."/>
            <person name="Imamovic A."/>
            <person name="Ireland A."/>
            <person name="Larimer J."/>
            <person name="McCowan C."/>
            <person name="Murphy C."/>
            <person name="Pearson M."/>
            <person name="Poon T.W."/>
            <person name="Priest M."/>
            <person name="Roberts A."/>
            <person name="Saif S."/>
            <person name="Shea T."/>
            <person name="Sisk P."/>
            <person name="Sykes S."/>
            <person name="Wortman J."/>
            <person name="Nusbaum C."/>
            <person name="Birren B."/>
        </authorList>
    </citation>
    <scope>NUCLEOTIDE SEQUENCE [LARGE SCALE GENOMIC DNA]</scope>
    <source>
        <strain evidence="1 2">CAMP/Malaysia</strain>
    </source>
</reference>
<dbReference type="OrthoDB" id="19045at2759"/>
<dbReference type="Gene3D" id="3.40.50.1000">
    <property type="entry name" value="HAD superfamily/HAD-like"/>
    <property type="match status" value="1"/>
</dbReference>
<organism evidence="1 2">
    <name type="scientific">Plasmodium falciparum (isolate Camp / Malaysia)</name>
    <dbReference type="NCBI Taxonomy" id="5835"/>
    <lineage>
        <taxon>Eukaryota</taxon>
        <taxon>Sar</taxon>
        <taxon>Alveolata</taxon>
        <taxon>Apicomplexa</taxon>
        <taxon>Aconoidasida</taxon>
        <taxon>Haemosporida</taxon>
        <taxon>Plasmodiidae</taxon>
        <taxon>Plasmodium</taxon>
        <taxon>Plasmodium (Laverania)</taxon>
    </lineage>
</organism>